<gene>
    <name evidence="1" type="ORF">LMG3458_00777</name>
</gene>
<protein>
    <submittedName>
        <fullName evidence="1">Uncharacterized protein</fullName>
    </submittedName>
</protein>
<evidence type="ECO:0000313" key="1">
    <source>
        <dbReference type="EMBL" id="CAB3664682.1"/>
    </source>
</evidence>
<dbReference type="EMBL" id="CADIJO010000002">
    <property type="protein sequence ID" value="CAB3664682.1"/>
    <property type="molecule type" value="Genomic_DNA"/>
</dbReference>
<evidence type="ECO:0000313" key="2">
    <source>
        <dbReference type="Proteomes" id="UP000494111"/>
    </source>
</evidence>
<sequence>MADPMFDPRCASLPATPASRPLATGHKMALALTAALLALAPTLSRAACPPLTAPFNTDPTAEGLRAQPLALLLDGEGILLGLRGERVPARAELISVANDGDPTPRFWTEDVDWRVYTSAAGQPATAVLQRDADGRLCRIDRNEIVRGRLLDAGGYRLAYDAQGRLSAYAEFSPGHHLVRQACVARDAHGAIRAVYADQCDATPTRPVYFVRSEAGQLLRTIDLRAGTAGAVVRDLNADGTLRAVYRSRPDPDRPDALLTYAVPPSKADRVLVVPAGASPIVTTEIPDEPWRVVRVPADTLDDDALPSWDPAVQTVLMQGRSNAQGQVVLTPEQIAPFHQALRETPGRVFLYVHDMTRFLPVTALGDKTWQACIDPSRRDAQACE</sequence>
<organism evidence="1 2">
    <name type="scientific">Achromobacter deleyi</name>
    <dbReference type="NCBI Taxonomy" id="1353891"/>
    <lineage>
        <taxon>Bacteria</taxon>
        <taxon>Pseudomonadati</taxon>
        <taxon>Pseudomonadota</taxon>
        <taxon>Betaproteobacteria</taxon>
        <taxon>Burkholderiales</taxon>
        <taxon>Alcaligenaceae</taxon>
        <taxon>Achromobacter</taxon>
    </lineage>
</organism>
<name>A0A6S6Z844_9BURK</name>
<proteinExistence type="predicted"/>
<accession>A0A6S6Z844</accession>
<dbReference type="AlphaFoldDB" id="A0A6S6Z844"/>
<reference evidence="1 2" key="1">
    <citation type="submission" date="2020-04" db="EMBL/GenBank/DDBJ databases">
        <authorList>
            <person name="De Canck E."/>
        </authorList>
    </citation>
    <scope>NUCLEOTIDE SEQUENCE [LARGE SCALE GENOMIC DNA]</scope>
    <source>
        <strain evidence="1 2">LMG 3458</strain>
    </source>
</reference>
<dbReference type="Proteomes" id="UP000494111">
    <property type="component" value="Unassembled WGS sequence"/>
</dbReference>
<dbReference type="RefSeq" id="WP_246288563.1">
    <property type="nucleotide sequence ID" value="NZ_CADIJO010000002.1"/>
</dbReference>